<name>A0A935C7A0_9BACT</name>
<feature type="domain" description="Phytase-like" evidence="1">
    <location>
        <begin position="51"/>
        <end position="351"/>
    </location>
</feature>
<protein>
    <submittedName>
        <fullName evidence="2">Esterase-like activity of phytase family protein</fullName>
    </submittedName>
</protein>
<proteinExistence type="predicted"/>
<evidence type="ECO:0000313" key="3">
    <source>
        <dbReference type="Proteomes" id="UP000611723"/>
    </source>
</evidence>
<dbReference type="InterPro" id="IPR027372">
    <property type="entry name" value="Phytase-like_dom"/>
</dbReference>
<keyword evidence="3" id="KW-1185">Reference proteome</keyword>
<gene>
    <name evidence="2" type="ORF">JKA74_07055</name>
</gene>
<organism evidence="2 3">
    <name type="scientific">Marivirga aurantiaca</name>
    <dbReference type="NCBI Taxonomy" id="2802615"/>
    <lineage>
        <taxon>Bacteria</taxon>
        <taxon>Pseudomonadati</taxon>
        <taxon>Bacteroidota</taxon>
        <taxon>Cytophagia</taxon>
        <taxon>Cytophagales</taxon>
        <taxon>Marivirgaceae</taxon>
        <taxon>Marivirga</taxon>
    </lineage>
</organism>
<accession>A0A935C7A0</accession>
<dbReference type="PROSITE" id="PS51257">
    <property type="entry name" value="PROKAR_LIPOPROTEIN"/>
    <property type="match status" value="1"/>
</dbReference>
<dbReference type="Proteomes" id="UP000611723">
    <property type="component" value="Unassembled WGS sequence"/>
</dbReference>
<comment type="caution">
    <text evidence="2">The sequence shown here is derived from an EMBL/GenBank/DDBJ whole genome shotgun (WGS) entry which is preliminary data.</text>
</comment>
<sequence length="367" mass="41920">MIKYYFTSFLPVTLLLLQSCIPDTKVADNSDIKVEFIDQYIIPFEYEIDQTWVGGLSSIESSPNGKWYIISDDRSEYSPARFYEAEIEYDLNGIDTVLFTKTVFLKDRNGESYTFNTLDPEAIRFNPRSATLFYSSEGGRMDGTTSPFVREMDTLGNFLKEYNVPKRFDFYNESRGLRDNGAFESLAFENDSILWFVNELPLIEDGEVPQFWQTVSPVRLSKFDIKNNQPLAQYAYMIEAVQAKPIPEDGFNINSVVELLVLDTNKLLVMERSYIKGVGNFVKIFNVSLEEATDVSAIDSLMDGNYVAVEKETLIDFSDYGKRIDNIEGMGFGKDFPDGRKSLICVSDNNFNEGQQTQLWLFAIEGL</sequence>
<dbReference type="Pfam" id="PF13449">
    <property type="entry name" value="Phytase-like"/>
    <property type="match status" value="1"/>
</dbReference>
<evidence type="ECO:0000313" key="2">
    <source>
        <dbReference type="EMBL" id="MBK6264789.1"/>
    </source>
</evidence>
<reference evidence="2" key="1">
    <citation type="submission" date="2021-01" db="EMBL/GenBank/DDBJ databases">
        <title>Marivirga aurantiaca sp. nov., isolated from intertidal surface sediments.</title>
        <authorList>
            <person name="Zhang M."/>
        </authorList>
    </citation>
    <scope>NUCLEOTIDE SEQUENCE</scope>
    <source>
        <strain evidence="2">S37H4</strain>
    </source>
</reference>
<dbReference type="PANTHER" id="PTHR37957">
    <property type="entry name" value="BLR7070 PROTEIN"/>
    <property type="match status" value="1"/>
</dbReference>
<dbReference type="EMBL" id="JAEQBW010000002">
    <property type="protein sequence ID" value="MBK6264789.1"/>
    <property type="molecule type" value="Genomic_DNA"/>
</dbReference>
<dbReference type="AlphaFoldDB" id="A0A935C7A0"/>
<dbReference type="PANTHER" id="PTHR37957:SF1">
    <property type="entry name" value="PHYTASE-LIKE DOMAIN-CONTAINING PROTEIN"/>
    <property type="match status" value="1"/>
</dbReference>
<dbReference type="RefSeq" id="WP_201430456.1">
    <property type="nucleotide sequence ID" value="NZ_JAEQBW010000002.1"/>
</dbReference>
<evidence type="ECO:0000259" key="1">
    <source>
        <dbReference type="Pfam" id="PF13449"/>
    </source>
</evidence>